<evidence type="ECO:0000256" key="2">
    <source>
        <dbReference type="SAM" id="MobiDB-lite"/>
    </source>
</evidence>
<feature type="coiled-coil region" evidence="1">
    <location>
        <begin position="6"/>
        <end position="40"/>
    </location>
</feature>
<organism evidence="3 4">
    <name type="scientific">Candidatus Fimimorpha faecalis</name>
    <dbReference type="NCBI Taxonomy" id="2840824"/>
    <lineage>
        <taxon>Bacteria</taxon>
        <taxon>Bacillati</taxon>
        <taxon>Bacillota</taxon>
        <taxon>Clostridia</taxon>
        <taxon>Eubacteriales</taxon>
        <taxon>Candidatus Fimimorpha</taxon>
    </lineage>
</organism>
<evidence type="ECO:0000313" key="4">
    <source>
        <dbReference type="Proteomes" id="UP000824201"/>
    </source>
</evidence>
<proteinExistence type="predicted"/>
<gene>
    <name evidence="3" type="ORF">IAC96_11535</name>
</gene>
<comment type="caution">
    <text evidence="3">The sequence shown here is derived from an EMBL/GenBank/DDBJ whole genome shotgun (WGS) entry which is preliminary data.</text>
</comment>
<protein>
    <submittedName>
        <fullName evidence="3">Uncharacterized protein</fullName>
    </submittedName>
</protein>
<accession>A0A9D1EGM3</accession>
<feature type="region of interest" description="Disordered" evidence="2">
    <location>
        <begin position="67"/>
        <end position="103"/>
    </location>
</feature>
<dbReference type="AlphaFoldDB" id="A0A9D1EGM3"/>
<reference evidence="3" key="2">
    <citation type="journal article" date="2021" name="PeerJ">
        <title>Extensive microbial diversity within the chicken gut microbiome revealed by metagenomics and culture.</title>
        <authorList>
            <person name="Gilroy R."/>
            <person name="Ravi A."/>
            <person name="Getino M."/>
            <person name="Pursley I."/>
            <person name="Horton D.L."/>
            <person name="Alikhan N.F."/>
            <person name="Baker D."/>
            <person name="Gharbi K."/>
            <person name="Hall N."/>
            <person name="Watson M."/>
            <person name="Adriaenssens E.M."/>
            <person name="Foster-Nyarko E."/>
            <person name="Jarju S."/>
            <person name="Secka A."/>
            <person name="Antonio M."/>
            <person name="Oren A."/>
            <person name="Chaudhuri R.R."/>
            <person name="La Ragione R."/>
            <person name="Hildebrand F."/>
            <person name="Pallen M.J."/>
        </authorList>
    </citation>
    <scope>NUCLEOTIDE SEQUENCE</scope>
    <source>
        <strain evidence="3">ChiW13-3771</strain>
    </source>
</reference>
<keyword evidence="1" id="KW-0175">Coiled coil</keyword>
<evidence type="ECO:0000256" key="1">
    <source>
        <dbReference type="SAM" id="Coils"/>
    </source>
</evidence>
<evidence type="ECO:0000313" key="3">
    <source>
        <dbReference type="EMBL" id="HIR89568.1"/>
    </source>
</evidence>
<sequence>MSNYNIDRTKGKVEDIQQNLEVKKGELKELKANKEKILEAGMNIQASKIDEKVQRQLMESINDSLKENAEKGEALSKEMEGDFKDIENMKQETNESEKSNLEEKDRLERVKNFLEPFGLDKKIEEGIRILEDNHEQLEDIKNSLISTEKELNNVSNQLNTL</sequence>
<dbReference type="EMBL" id="DVHN01000154">
    <property type="protein sequence ID" value="HIR89568.1"/>
    <property type="molecule type" value="Genomic_DNA"/>
</dbReference>
<dbReference type="Proteomes" id="UP000824201">
    <property type="component" value="Unassembled WGS sequence"/>
</dbReference>
<name>A0A9D1EGM3_9FIRM</name>
<reference evidence="3" key="1">
    <citation type="submission" date="2020-10" db="EMBL/GenBank/DDBJ databases">
        <authorList>
            <person name="Gilroy R."/>
        </authorList>
    </citation>
    <scope>NUCLEOTIDE SEQUENCE</scope>
    <source>
        <strain evidence="3">ChiW13-3771</strain>
    </source>
</reference>